<feature type="domain" description="STI1" evidence="2">
    <location>
        <begin position="131"/>
        <end position="171"/>
    </location>
</feature>
<dbReference type="GO" id="GO:0045037">
    <property type="term" value="P:protein import into chloroplast stroma"/>
    <property type="evidence" value="ECO:0007669"/>
    <property type="project" value="TreeGrafter"/>
</dbReference>
<dbReference type="GO" id="GO:0009535">
    <property type="term" value="C:chloroplast thylakoid membrane"/>
    <property type="evidence" value="ECO:0007669"/>
    <property type="project" value="TreeGrafter"/>
</dbReference>
<dbReference type="SMART" id="SM00727">
    <property type="entry name" value="STI1"/>
    <property type="match status" value="3"/>
</dbReference>
<feature type="region of interest" description="Disordered" evidence="1">
    <location>
        <begin position="190"/>
        <end position="217"/>
    </location>
</feature>
<dbReference type="GO" id="GO:0009658">
    <property type="term" value="P:chloroplast organization"/>
    <property type="evidence" value="ECO:0007669"/>
    <property type="project" value="TreeGrafter"/>
</dbReference>
<feature type="domain" description="STI1" evidence="2">
    <location>
        <begin position="41"/>
        <end position="86"/>
    </location>
</feature>
<sequence>MHSWHAYSPGALWQHACFSSSAGTSSSSDKPSNSPSNSNSSSGSSEQVVDQLSSMMEVMMQDPAMQQLLLSRLPPHMQRPEVLRAMMANQEVRARIASIAQQSGLDKMFAGLDPSQMAVGIAATQRSGLEPSALLERFSASPSLSQRMNNPRVLAALMDMASNGPEALKKYSGDQEVVEAAMEAGDIIQKVQQEQQQQASSGTSGSSSSSAAAGSAMPFPSASAVQAQLGMSPQDLMQRLMARPELLQKFQDPKVQQALQEVSQQPWKIVKYLFNSDVMSAIKDLKEMVQPPPKK</sequence>
<evidence type="ECO:0000313" key="4">
    <source>
        <dbReference type="Proteomes" id="UP000256970"/>
    </source>
</evidence>
<evidence type="ECO:0000313" key="3">
    <source>
        <dbReference type="EMBL" id="SZX67666.1"/>
    </source>
</evidence>
<gene>
    <name evidence="3" type="ORF">BQ4739_LOCUS8038</name>
</gene>
<dbReference type="Proteomes" id="UP000256970">
    <property type="component" value="Unassembled WGS sequence"/>
</dbReference>
<dbReference type="Gene3D" id="1.10.260.100">
    <property type="match status" value="2"/>
</dbReference>
<protein>
    <recommendedName>
        <fullName evidence="2">STI1 domain-containing protein</fullName>
    </recommendedName>
</protein>
<dbReference type="GO" id="GO:0009706">
    <property type="term" value="C:chloroplast inner membrane"/>
    <property type="evidence" value="ECO:0007669"/>
    <property type="project" value="TreeGrafter"/>
</dbReference>
<feature type="domain" description="STI1" evidence="2">
    <location>
        <begin position="243"/>
        <end position="282"/>
    </location>
</feature>
<evidence type="ECO:0000256" key="1">
    <source>
        <dbReference type="SAM" id="MobiDB-lite"/>
    </source>
</evidence>
<accession>A0A383VTD8</accession>
<reference evidence="3 4" key="1">
    <citation type="submission" date="2016-10" db="EMBL/GenBank/DDBJ databases">
        <authorList>
            <person name="Cai Z."/>
        </authorList>
    </citation>
    <scope>NUCLEOTIDE SEQUENCE [LARGE SCALE GENOMIC DNA]</scope>
</reference>
<evidence type="ECO:0000259" key="2">
    <source>
        <dbReference type="SMART" id="SM00727"/>
    </source>
</evidence>
<feature type="compositionally biased region" description="Low complexity" evidence="1">
    <location>
        <begin position="19"/>
        <end position="45"/>
    </location>
</feature>
<dbReference type="PANTHER" id="PTHR47296">
    <property type="entry name" value="PROTEIN TIC 40, CHLOROPLASTIC"/>
    <property type="match status" value="1"/>
</dbReference>
<name>A0A383VTD8_TETOB</name>
<organism evidence="3 4">
    <name type="scientific">Tetradesmus obliquus</name>
    <name type="common">Green alga</name>
    <name type="synonym">Acutodesmus obliquus</name>
    <dbReference type="NCBI Taxonomy" id="3088"/>
    <lineage>
        <taxon>Eukaryota</taxon>
        <taxon>Viridiplantae</taxon>
        <taxon>Chlorophyta</taxon>
        <taxon>core chlorophytes</taxon>
        <taxon>Chlorophyceae</taxon>
        <taxon>CS clade</taxon>
        <taxon>Sphaeropleales</taxon>
        <taxon>Scenedesmaceae</taxon>
        <taxon>Tetradesmus</taxon>
    </lineage>
</organism>
<keyword evidence="4" id="KW-1185">Reference proteome</keyword>
<dbReference type="PANTHER" id="PTHR47296:SF1">
    <property type="entry name" value="PROTEIN TIC 40, CHLOROPLASTIC"/>
    <property type="match status" value="1"/>
</dbReference>
<dbReference type="EMBL" id="FNXT01000807">
    <property type="protein sequence ID" value="SZX67666.1"/>
    <property type="molecule type" value="Genomic_DNA"/>
</dbReference>
<dbReference type="InterPro" id="IPR006636">
    <property type="entry name" value="STI1_HS-bd"/>
</dbReference>
<feature type="region of interest" description="Disordered" evidence="1">
    <location>
        <begin position="19"/>
        <end position="49"/>
    </location>
</feature>
<feature type="compositionally biased region" description="Low complexity" evidence="1">
    <location>
        <begin position="192"/>
        <end position="217"/>
    </location>
</feature>
<dbReference type="AlphaFoldDB" id="A0A383VTD8"/>
<dbReference type="STRING" id="3088.A0A383VTD8"/>
<proteinExistence type="predicted"/>